<protein>
    <submittedName>
        <fullName evidence="2">(African queen) hypothetical protein</fullName>
    </submittedName>
</protein>
<gene>
    <name evidence="2" type="ORF">DCHRY22_LOCUS6942</name>
</gene>
<organism evidence="2 3">
    <name type="scientific">Danaus chrysippus</name>
    <name type="common">African queen</name>
    <dbReference type="NCBI Taxonomy" id="151541"/>
    <lineage>
        <taxon>Eukaryota</taxon>
        <taxon>Metazoa</taxon>
        <taxon>Ecdysozoa</taxon>
        <taxon>Arthropoda</taxon>
        <taxon>Hexapoda</taxon>
        <taxon>Insecta</taxon>
        <taxon>Pterygota</taxon>
        <taxon>Neoptera</taxon>
        <taxon>Endopterygota</taxon>
        <taxon>Lepidoptera</taxon>
        <taxon>Glossata</taxon>
        <taxon>Ditrysia</taxon>
        <taxon>Papilionoidea</taxon>
        <taxon>Nymphalidae</taxon>
        <taxon>Danainae</taxon>
        <taxon>Danaini</taxon>
        <taxon>Danaina</taxon>
        <taxon>Danaus</taxon>
        <taxon>Anosia</taxon>
    </lineage>
</organism>
<keyword evidence="3" id="KW-1185">Reference proteome</keyword>
<evidence type="ECO:0000256" key="1">
    <source>
        <dbReference type="SAM" id="MobiDB-lite"/>
    </source>
</evidence>
<dbReference type="OrthoDB" id="6924051at2759"/>
<dbReference type="EMBL" id="CAKASE010000056">
    <property type="protein sequence ID" value="CAG9566270.1"/>
    <property type="molecule type" value="Genomic_DNA"/>
</dbReference>
<evidence type="ECO:0000313" key="2">
    <source>
        <dbReference type="EMBL" id="CAG9566270.1"/>
    </source>
</evidence>
<evidence type="ECO:0000313" key="3">
    <source>
        <dbReference type="Proteomes" id="UP000789524"/>
    </source>
</evidence>
<comment type="caution">
    <text evidence="2">The sequence shown here is derived from an EMBL/GenBank/DDBJ whole genome shotgun (WGS) entry which is preliminary data.</text>
</comment>
<proteinExistence type="predicted"/>
<accession>A0A8J2QN01</accession>
<feature type="compositionally biased region" description="Basic and acidic residues" evidence="1">
    <location>
        <begin position="423"/>
        <end position="432"/>
    </location>
</feature>
<sequence length="432" mass="48243">MDGCVNVSVADEPALKRCQAFSALQVHVCNLHCIHTHTHRQHAARHGRLCQRERGGRARAQEVPGVQRAADNTLHVMDGCVNVSVADEPALKRCQAFSALQVHVCNLHCIHTHRQHAARHGRLCQRERGGRARAQEVPGVQRAADNTLHVMDGCVNVSVADEPALKRCQAFSALQVHVCNLHCIHTHRQHAARHGRLCQRERGGRARAQEVPGVQRAADNTLHVMDGCVNVSVADEPALKRCQAFSALQEARSTEDLYIDDEMSTNVQDFGKVKLIPLHGSIHEILCDKDDCCLVKLKQENGCDTIYFRCDDTGDEVDGTAISGDLVYKRSISIEERVHRRPRPRSELLLRAVSNNMRPRSNSSPCVFKDTEHKEHTLNIDSVAPYDDSSSDEFENMERRIEEELARNRLGKISEEDLAAISEHTDHTSDGN</sequence>
<reference evidence="2" key="1">
    <citation type="submission" date="2021-09" db="EMBL/GenBank/DDBJ databases">
        <authorList>
            <person name="Martin H S."/>
        </authorList>
    </citation>
    <scope>NUCLEOTIDE SEQUENCE</scope>
</reference>
<feature type="region of interest" description="Disordered" evidence="1">
    <location>
        <begin position="408"/>
        <end position="432"/>
    </location>
</feature>
<name>A0A8J2QN01_9NEOP</name>
<dbReference type="Proteomes" id="UP000789524">
    <property type="component" value="Unassembled WGS sequence"/>
</dbReference>
<dbReference type="AlphaFoldDB" id="A0A8J2QN01"/>